<keyword evidence="1" id="KW-0533">Nickel</keyword>
<name>A0A6J6XT32_9ZZZZ</name>
<accession>A0A6J6XT32</accession>
<evidence type="ECO:0000313" key="2">
    <source>
        <dbReference type="EMBL" id="CAB4735721.1"/>
    </source>
</evidence>
<dbReference type="EMBL" id="CAEZYH010000159">
    <property type="protein sequence ID" value="CAB4735721.1"/>
    <property type="molecule type" value="Genomic_DNA"/>
</dbReference>
<proteinExistence type="inferred from homology"/>
<dbReference type="EMBL" id="CAEZZP010000037">
    <property type="protein sequence ID" value="CAB4770181.1"/>
    <property type="molecule type" value="Genomic_DNA"/>
</dbReference>
<gene>
    <name evidence="2" type="ORF">UFOPK2658_01975</name>
    <name evidence="3" type="ORF">UFOPK2880_00771</name>
    <name evidence="4" type="ORF">UFOPK3004_00510</name>
    <name evidence="5" type="ORF">UFOPK3304_00828</name>
    <name evidence="6" type="ORF">UFOPK3494_01900</name>
    <name evidence="7" type="ORF">UFOPK4134_01629</name>
</gene>
<sequence length="394" mass="41503">MSTAAWFHCGAGTAGDMTLASLVDAGADSLKVIEILGGLALDDYALMFERTQRAGVGATRAIVGVHHHDDHDHHRAWRDIKQLLVDSELPTRVRERALKVFAILAEVEANIHGVAVDDIEFHEVGSVDAIVDIVGVCAALEVLNIDHIFCSNIAIGHGHINSAHGTLPNPAPAVTALAALRGITLIGLDDHRELATPTGVALMAALADSFGAMPPLTVSSVGYGAGTNDIPGRANVVKVVIGETLEKTVLSGAGQDVQLLEANVDDVSGEVIAHTIAELLNAGAHDAWATPIVMKKGRPAFTVHALCDLALTEKISAVLVSETGTLGLRGSVIQRWPQTREEKSVTVQGHKIRIKIGSGRIKVENDDAVMAARALSLPLREVLALAEQAARLLN</sequence>
<dbReference type="EMBL" id="CAFBPS010000173">
    <property type="protein sequence ID" value="CAB5036519.1"/>
    <property type="molecule type" value="Genomic_DNA"/>
</dbReference>
<evidence type="ECO:0000313" key="4">
    <source>
        <dbReference type="EMBL" id="CAB4798348.1"/>
    </source>
</evidence>
<reference evidence="4" key="1">
    <citation type="submission" date="2020-05" db="EMBL/GenBank/DDBJ databases">
        <authorList>
            <person name="Chiriac C."/>
            <person name="Salcher M."/>
            <person name="Ghai R."/>
            <person name="Kavagutti S V."/>
        </authorList>
    </citation>
    <scope>NUCLEOTIDE SEQUENCE</scope>
</reference>
<protein>
    <submittedName>
        <fullName evidence="4">Unannotated protein</fullName>
    </submittedName>
</protein>
<dbReference type="PANTHER" id="PTHR36566">
    <property type="entry name" value="NICKEL INSERTION PROTEIN-RELATED"/>
    <property type="match status" value="1"/>
</dbReference>
<dbReference type="EMBL" id="CAFBLJ010000035">
    <property type="protein sequence ID" value="CAB4867754.1"/>
    <property type="molecule type" value="Genomic_DNA"/>
</dbReference>
<evidence type="ECO:0000256" key="1">
    <source>
        <dbReference type="ARBA" id="ARBA00022596"/>
    </source>
</evidence>
<dbReference type="EMBL" id="CAFBMF010000224">
    <property type="protein sequence ID" value="CAB4917673.1"/>
    <property type="molecule type" value="Genomic_DNA"/>
</dbReference>
<dbReference type="Pfam" id="PF01969">
    <property type="entry name" value="Ni_insertion"/>
    <property type="match status" value="1"/>
</dbReference>
<evidence type="ECO:0000313" key="6">
    <source>
        <dbReference type="EMBL" id="CAB4917673.1"/>
    </source>
</evidence>
<evidence type="ECO:0000313" key="5">
    <source>
        <dbReference type="EMBL" id="CAB4867754.1"/>
    </source>
</evidence>
<dbReference type="PANTHER" id="PTHR36566:SF1">
    <property type="entry name" value="PYRIDINIUM-3,5-BISTHIOCARBOXYLIC ACID MONONUCLEOTIDE NICKEL INSERTION PROTEIN"/>
    <property type="match status" value="1"/>
</dbReference>
<evidence type="ECO:0000313" key="7">
    <source>
        <dbReference type="EMBL" id="CAB5036519.1"/>
    </source>
</evidence>
<dbReference type="HAMAP" id="MF_01074">
    <property type="entry name" value="LarC"/>
    <property type="match status" value="1"/>
</dbReference>
<organism evidence="4">
    <name type="scientific">freshwater metagenome</name>
    <dbReference type="NCBI Taxonomy" id="449393"/>
    <lineage>
        <taxon>unclassified sequences</taxon>
        <taxon>metagenomes</taxon>
        <taxon>ecological metagenomes</taxon>
    </lineage>
</organism>
<dbReference type="NCBIfam" id="TIGR00299">
    <property type="entry name" value="nickel pincer cofactor biosynthesis protein LarC"/>
    <property type="match status" value="1"/>
</dbReference>
<dbReference type="InterPro" id="IPR002822">
    <property type="entry name" value="Ni_insertion"/>
</dbReference>
<dbReference type="Gene3D" id="3.30.70.1380">
    <property type="entry name" value="Transcriptional regulatory protein pf0864 domain like"/>
    <property type="match status" value="1"/>
</dbReference>
<evidence type="ECO:0000313" key="3">
    <source>
        <dbReference type="EMBL" id="CAB4770181.1"/>
    </source>
</evidence>
<dbReference type="AlphaFoldDB" id="A0A6J6XT32"/>
<dbReference type="EMBL" id="CAFAAL010000028">
    <property type="protein sequence ID" value="CAB4798348.1"/>
    <property type="molecule type" value="Genomic_DNA"/>
</dbReference>